<dbReference type="AlphaFoldDB" id="A0A562RF01"/>
<dbReference type="EMBL" id="VLLB01000002">
    <property type="protein sequence ID" value="TWI67635.1"/>
    <property type="molecule type" value="Genomic_DNA"/>
</dbReference>
<gene>
    <name evidence="1" type="ORF">IP91_01752</name>
</gene>
<reference evidence="1 2" key="1">
    <citation type="journal article" date="2015" name="Stand. Genomic Sci.">
        <title>Genomic Encyclopedia of Bacterial and Archaeal Type Strains, Phase III: the genomes of soil and plant-associated and newly described type strains.</title>
        <authorList>
            <person name="Whitman W.B."/>
            <person name="Woyke T."/>
            <person name="Klenk H.P."/>
            <person name="Zhou Y."/>
            <person name="Lilburn T.G."/>
            <person name="Beck B.J."/>
            <person name="De Vos P."/>
            <person name="Vandamme P."/>
            <person name="Eisen J.A."/>
            <person name="Garrity G."/>
            <person name="Hugenholtz P."/>
            <person name="Kyrpides N.C."/>
        </authorList>
    </citation>
    <scope>NUCLEOTIDE SEQUENCE [LARGE SCALE GENOMIC DNA]</scope>
    <source>
        <strain evidence="1 2">CGMCC 1.10822</strain>
    </source>
</reference>
<name>A0A562RF01_9BURK</name>
<evidence type="ECO:0000313" key="2">
    <source>
        <dbReference type="Proteomes" id="UP000318431"/>
    </source>
</evidence>
<dbReference type="InterPro" id="IPR016195">
    <property type="entry name" value="Pol/histidinol_Pase-like"/>
</dbReference>
<keyword evidence="2" id="KW-1185">Reference proteome</keyword>
<sequence length="594" mass="63034">MAACACPPPVRGPALVVSRAKPDDCRSAWPAQPSAACGDARCQRCRHPWLAGLAACVLGIGYGVPAGARQPASAVELRDHDEFEAWLEAPWRAAAAASARRFVMRFRDPRAAPGARVGWQLELRDAAGRVVRRWRGTTLLANGVGEGAVRWQAPAAVPPGGAWRVRMRAVPPAGHGGAVEQERRVAGGTMADPRRLGAFRASATFALDMLPWDIYLGNLHSQTGHSDGGGALDTCDHAQPPQSAAAGPAAAFAYAREHGLDFLLASEHNHMYDGSADTARQADPARAQALFRAGLAEAADFTAAHPGFVALYGLEWGVAEHGHLNILNGTELLGWERNAAGELLADTATPRTDYAGLYTLLRERGWLGQFNHPNASQFRAAGKPLGYTADGDAAMVLCEVSNSNAFSARTDEGEPRFTHYETTCQRALEAGYHVAFSSNQDNHCANWGASAPNRTGVLLPAGTPLTAASLLEAIAARRVFATMDKAASLVLTANGHMMGERFVNQGDLALSVRYRHAAGTAPGELVLVSGVPGRNGKPAQVTLAATEVTLRPEPGEHYYYARLTQEDGKVLWSAPLWVAQEAGAAEPPSDPDQP</sequence>
<evidence type="ECO:0000313" key="1">
    <source>
        <dbReference type="EMBL" id="TWI67635.1"/>
    </source>
</evidence>
<organism evidence="1 2">
    <name type="scientific">Pseudoduganella lurida</name>
    <dbReference type="NCBI Taxonomy" id="1036180"/>
    <lineage>
        <taxon>Bacteria</taxon>
        <taxon>Pseudomonadati</taxon>
        <taxon>Pseudomonadota</taxon>
        <taxon>Betaproteobacteria</taxon>
        <taxon>Burkholderiales</taxon>
        <taxon>Oxalobacteraceae</taxon>
        <taxon>Telluria group</taxon>
        <taxon>Pseudoduganella</taxon>
    </lineage>
</organism>
<protein>
    <recommendedName>
        <fullName evidence="3">Phosphotransferase</fullName>
    </recommendedName>
</protein>
<dbReference type="Proteomes" id="UP000318431">
    <property type="component" value="Unassembled WGS sequence"/>
</dbReference>
<evidence type="ECO:0008006" key="3">
    <source>
        <dbReference type="Google" id="ProtNLM"/>
    </source>
</evidence>
<dbReference type="Gene3D" id="3.20.20.140">
    <property type="entry name" value="Metal-dependent hydrolases"/>
    <property type="match status" value="1"/>
</dbReference>
<dbReference type="NCBIfam" id="NF038032">
    <property type="entry name" value="CehA_McbA_metalo"/>
    <property type="match status" value="1"/>
</dbReference>
<accession>A0A562RF01</accession>
<comment type="caution">
    <text evidence="1">The sequence shown here is derived from an EMBL/GenBank/DDBJ whole genome shotgun (WGS) entry which is preliminary data.</text>
</comment>
<dbReference type="SUPFAM" id="SSF89550">
    <property type="entry name" value="PHP domain-like"/>
    <property type="match status" value="1"/>
</dbReference>
<proteinExistence type="predicted"/>